<dbReference type="GO" id="GO:0009236">
    <property type="term" value="P:cobalamin biosynthetic process"/>
    <property type="evidence" value="ECO:0007669"/>
    <property type="project" value="UniProtKB-KW"/>
</dbReference>
<dbReference type="PANTHER" id="PTHR47036:SF1">
    <property type="entry name" value="COBALT-FACTOR III C(17)-METHYLTRANSFERASE-RELATED"/>
    <property type="match status" value="1"/>
</dbReference>
<proteinExistence type="predicted"/>
<keyword evidence="2" id="KW-0169">Cobalamin biosynthesis</keyword>
<keyword evidence="4 7" id="KW-0808">Transferase</keyword>
<accession>A0A974XFC1</accession>
<evidence type="ECO:0000256" key="3">
    <source>
        <dbReference type="ARBA" id="ARBA00022603"/>
    </source>
</evidence>
<organism evidence="7 8">
    <name type="scientific">Alkalibacter rhizosphaerae</name>
    <dbReference type="NCBI Taxonomy" id="2815577"/>
    <lineage>
        <taxon>Bacteria</taxon>
        <taxon>Bacillati</taxon>
        <taxon>Bacillota</taxon>
        <taxon>Clostridia</taxon>
        <taxon>Eubacteriales</taxon>
        <taxon>Eubacteriaceae</taxon>
        <taxon>Alkalibacter</taxon>
    </lineage>
</organism>
<evidence type="ECO:0000313" key="7">
    <source>
        <dbReference type="EMBL" id="QSX08819.1"/>
    </source>
</evidence>
<dbReference type="InterPro" id="IPR014777">
    <property type="entry name" value="4pyrrole_Mease_sub1"/>
</dbReference>
<dbReference type="GO" id="GO:0032259">
    <property type="term" value="P:methylation"/>
    <property type="evidence" value="ECO:0007669"/>
    <property type="project" value="UniProtKB-KW"/>
</dbReference>
<evidence type="ECO:0000256" key="5">
    <source>
        <dbReference type="ARBA" id="ARBA00022691"/>
    </source>
</evidence>
<dbReference type="Proteomes" id="UP000663499">
    <property type="component" value="Chromosome"/>
</dbReference>
<comment type="pathway">
    <text evidence="1">Cofactor biosynthesis; adenosylcobalamin biosynthesis.</text>
</comment>
<evidence type="ECO:0000256" key="2">
    <source>
        <dbReference type="ARBA" id="ARBA00022573"/>
    </source>
</evidence>
<dbReference type="AlphaFoldDB" id="A0A974XFC1"/>
<evidence type="ECO:0000259" key="6">
    <source>
        <dbReference type="Pfam" id="PF00590"/>
    </source>
</evidence>
<feature type="domain" description="Tetrapyrrole methylase" evidence="6">
    <location>
        <begin position="3"/>
        <end position="210"/>
    </location>
</feature>
<dbReference type="Gene3D" id="3.30.950.10">
    <property type="entry name" value="Methyltransferase, Cobalt-precorrin-4 Transmethylase, Domain 2"/>
    <property type="match status" value="1"/>
</dbReference>
<dbReference type="InterPro" id="IPR006363">
    <property type="entry name" value="Cbl_synth_CobJ/CibH_dom"/>
</dbReference>
<dbReference type="RefSeq" id="WP_207300160.1">
    <property type="nucleotide sequence ID" value="NZ_CP071444.1"/>
</dbReference>
<dbReference type="PANTHER" id="PTHR47036">
    <property type="entry name" value="COBALT-FACTOR III C(17)-METHYLTRANSFERASE-RELATED"/>
    <property type="match status" value="1"/>
</dbReference>
<name>A0A974XFC1_9FIRM</name>
<dbReference type="EMBL" id="CP071444">
    <property type="protein sequence ID" value="QSX08819.1"/>
    <property type="molecule type" value="Genomic_DNA"/>
</dbReference>
<dbReference type="CDD" id="cd11646">
    <property type="entry name" value="Precorrin_3B_C17_MT"/>
    <property type="match status" value="1"/>
</dbReference>
<protein>
    <submittedName>
        <fullName evidence="7">Precorrin-3B C(17)-methyltransferase</fullName>
        <ecNumber evidence="7">2.1.1.131</ecNumber>
    </submittedName>
</protein>
<dbReference type="InterPro" id="IPR051810">
    <property type="entry name" value="Precorrin_MeTrfase"/>
</dbReference>
<dbReference type="InterPro" id="IPR035996">
    <property type="entry name" value="4pyrrol_Methylase_sf"/>
</dbReference>
<dbReference type="SUPFAM" id="SSF53790">
    <property type="entry name" value="Tetrapyrrole methylase"/>
    <property type="match status" value="1"/>
</dbReference>
<sequence length="245" mass="26806">MYKINVIGIGPGFEENMTGQAIQAIKDSQVVVGYKTYMELIRPLTVGKEIVENGMTREVERCKKAIELAMKNKVVSVVSSGDPGVYGMAGLILEILAKEHDLSKFDVAIIPGVTSANAGAAILGSPLMHDYVTISLSDLMTDWSLIEKRIHCAGQGDFGVVFYNPKSKSRPDYLNKAQEILLQYKSADTIVGIVKNAFRDGQIHQISTLGVLDQLDVDMFTTVFIGNSATYVENGHMITPRGYQI</sequence>
<evidence type="ECO:0000256" key="1">
    <source>
        <dbReference type="ARBA" id="ARBA00004953"/>
    </source>
</evidence>
<dbReference type="Gene3D" id="3.40.1010.10">
    <property type="entry name" value="Cobalt-precorrin-4 Transmethylase, Domain 1"/>
    <property type="match status" value="1"/>
</dbReference>
<dbReference type="GO" id="GO:0030789">
    <property type="term" value="F:precorrin-3B C17-methyltransferase activity"/>
    <property type="evidence" value="ECO:0007669"/>
    <property type="project" value="UniProtKB-EC"/>
</dbReference>
<keyword evidence="3 7" id="KW-0489">Methyltransferase</keyword>
<dbReference type="NCBIfam" id="TIGR01466">
    <property type="entry name" value="cobJ_cbiH"/>
    <property type="match status" value="1"/>
</dbReference>
<keyword evidence="8" id="KW-1185">Reference proteome</keyword>
<dbReference type="EC" id="2.1.1.131" evidence="7"/>
<reference evidence="7" key="1">
    <citation type="submission" date="2021-03" db="EMBL/GenBank/DDBJ databases">
        <title>Alkalibacter marinus sp. nov., isolated from tidal flat sediment.</title>
        <authorList>
            <person name="Namirimu T."/>
            <person name="Yang J.-A."/>
            <person name="Yang S.-H."/>
            <person name="Kim Y.-J."/>
            <person name="Kwon K.K."/>
        </authorList>
    </citation>
    <scope>NUCLEOTIDE SEQUENCE</scope>
    <source>
        <strain evidence="7">ES005</strain>
    </source>
</reference>
<dbReference type="KEGG" id="alka:J0B03_01670"/>
<evidence type="ECO:0000256" key="4">
    <source>
        <dbReference type="ARBA" id="ARBA00022679"/>
    </source>
</evidence>
<dbReference type="InterPro" id="IPR000878">
    <property type="entry name" value="4pyrrol_Mease"/>
</dbReference>
<dbReference type="InterPro" id="IPR014776">
    <property type="entry name" value="4pyrrole_Mease_sub2"/>
</dbReference>
<evidence type="ECO:0000313" key="8">
    <source>
        <dbReference type="Proteomes" id="UP000663499"/>
    </source>
</evidence>
<dbReference type="Pfam" id="PF00590">
    <property type="entry name" value="TP_methylase"/>
    <property type="match status" value="1"/>
</dbReference>
<keyword evidence="5" id="KW-0949">S-adenosyl-L-methionine</keyword>
<gene>
    <name evidence="7" type="primary">cobJ</name>
    <name evidence="7" type="ORF">J0B03_01670</name>
</gene>